<comment type="subcellular location">
    <subcellularLocation>
        <location evidence="1">Secreted</location>
    </subcellularLocation>
</comment>
<comment type="function">
    <text evidence="10">Unidirectional NADP(+)-dependent cortisol dehydrogenase (in vitro).</text>
</comment>
<dbReference type="InterPro" id="IPR051253">
    <property type="entry name" value="11-beta-HSD"/>
</dbReference>
<evidence type="ECO:0000256" key="2">
    <source>
        <dbReference type="ARBA" id="ARBA00006484"/>
    </source>
</evidence>
<reference evidence="11" key="1">
    <citation type="submission" date="2025-08" db="UniProtKB">
        <authorList>
            <consortium name="Ensembl"/>
        </authorList>
    </citation>
    <scope>IDENTIFICATION</scope>
</reference>
<dbReference type="Gene3D" id="3.40.50.720">
    <property type="entry name" value="NAD(P)-binding Rossmann-like Domain"/>
    <property type="match status" value="1"/>
</dbReference>
<keyword evidence="6" id="KW-0560">Oxidoreductase</keyword>
<evidence type="ECO:0000313" key="11">
    <source>
        <dbReference type="Ensembl" id="ENSSPUP00000012625.1"/>
    </source>
</evidence>
<protein>
    <recommendedName>
        <fullName evidence="7">Hydroxysteroid 11-beta-dehydrogenase 1-like protein</fullName>
    </recommendedName>
    <alternativeName>
        <fullName evidence="8">11-beta-hydroxysteroid dehydrogenase type 3</fullName>
    </alternativeName>
</protein>
<accession>A0A8D0GR66</accession>
<evidence type="ECO:0000256" key="8">
    <source>
        <dbReference type="ARBA" id="ARBA00042169"/>
    </source>
</evidence>
<evidence type="ECO:0000256" key="5">
    <source>
        <dbReference type="ARBA" id="ARBA00022857"/>
    </source>
</evidence>
<dbReference type="InterPro" id="IPR002347">
    <property type="entry name" value="SDR_fam"/>
</dbReference>
<organism evidence="11 12">
    <name type="scientific">Sphenodon punctatus</name>
    <name type="common">Tuatara</name>
    <name type="synonym">Hatteria punctata</name>
    <dbReference type="NCBI Taxonomy" id="8508"/>
    <lineage>
        <taxon>Eukaryota</taxon>
        <taxon>Metazoa</taxon>
        <taxon>Chordata</taxon>
        <taxon>Craniata</taxon>
        <taxon>Vertebrata</taxon>
        <taxon>Euteleostomi</taxon>
        <taxon>Lepidosauria</taxon>
        <taxon>Sphenodontia</taxon>
        <taxon>Sphenodontidae</taxon>
        <taxon>Sphenodon</taxon>
    </lineage>
</organism>
<dbReference type="PRINTS" id="PR00081">
    <property type="entry name" value="GDHRDH"/>
</dbReference>
<evidence type="ECO:0000256" key="10">
    <source>
        <dbReference type="ARBA" id="ARBA00093430"/>
    </source>
</evidence>
<dbReference type="GO" id="GO:0102196">
    <property type="term" value="F:cortisol dehydrogenase (NADP+) activity"/>
    <property type="evidence" value="ECO:0007669"/>
    <property type="project" value="Ensembl"/>
</dbReference>
<dbReference type="PANTHER" id="PTHR44279">
    <property type="entry name" value="HYDROXYSTEROID (11-BETA) DEHYDROGENASE 1-LIKE B-RELATED"/>
    <property type="match status" value="1"/>
</dbReference>
<gene>
    <name evidence="11" type="primary">HSD11B1L</name>
</gene>
<evidence type="ECO:0000313" key="12">
    <source>
        <dbReference type="Proteomes" id="UP000694392"/>
    </source>
</evidence>
<dbReference type="SUPFAM" id="SSF51735">
    <property type="entry name" value="NAD(P)-binding Rossmann-fold domains"/>
    <property type="match status" value="1"/>
</dbReference>
<evidence type="ECO:0000256" key="4">
    <source>
        <dbReference type="ARBA" id="ARBA00022729"/>
    </source>
</evidence>
<dbReference type="Proteomes" id="UP000694392">
    <property type="component" value="Unplaced"/>
</dbReference>
<evidence type="ECO:0000256" key="6">
    <source>
        <dbReference type="ARBA" id="ARBA00023002"/>
    </source>
</evidence>
<dbReference type="PROSITE" id="PS00061">
    <property type="entry name" value="ADH_SHORT"/>
    <property type="match status" value="1"/>
</dbReference>
<comment type="similarity">
    <text evidence="2">Belongs to the short-chain dehydrogenases/reductases (SDR) family.</text>
</comment>
<evidence type="ECO:0000256" key="7">
    <source>
        <dbReference type="ARBA" id="ARBA00040597"/>
    </source>
</evidence>
<evidence type="ECO:0000256" key="9">
    <source>
        <dbReference type="ARBA" id="ARBA00093198"/>
    </source>
</evidence>
<dbReference type="GO" id="GO:0005576">
    <property type="term" value="C:extracellular region"/>
    <property type="evidence" value="ECO:0007669"/>
    <property type="project" value="UniProtKB-SubCell"/>
</dbReference>
<dbReference type="OMA" id="EYTRWLM"/>
<keyword evidence="12" id="KW-1185">Reference proteome</keyword>
<evidence type="ECO:0000256" key="1">
    <source>
        <dbReference type="ARBA" id="ARBA00004613"/>
    </source>
</evidence>
<dbReference type="GeneTree" id="ENSGT00940000162487"/>
<dbReference type="GO" id="GO:0005654">
    <property type="term" value="C:nucleoplasm"/>
    <property type="evidence" value="ECO:0007669"/>
    <property type="project" value="Ensembl"/>
</dbReference>
<reference evidence="11" key="2">
    <citation type="submission" date="2025-09" db="UniProtKB">
        <authorList>
            <consortium name="Ensembl"/>
        </authorList>
    </citation>
    <scope>IDENTIFICATION</scope>
</reference>
<dbReference type="Ensembl" id="ENSSPUT00000013458.1">
    <property type="protein sequence ID" value="ENSSPUP00000012625.1"/>
    <property type="gene ID" value="ENSSPUG00000009709.1"/>
</dbReference>
<comment type="catalytic activity">
    <reaction evidence="9">
        <text>cortisone + NADPH + H(+) = cortisol + NADP(+)</text>
        <dbReference type="Rhea" id="RHEA:68616"/>
        <dbReference type="ChEBI" id="CHEBI:15378"/>
        <dbReference type="ChEBI" id="CHEBI:16962"/>
        <dbReference type="ChEBI" id="CHEBI:17650"/>
        <dbReference type="ChEBI" id="CHEBI:57783"/>
        <dbReference type="ChEBI" id="CHEBI:58349"/>
    </reaction>
    <physiologicalReaction direction="right-to-left" evidence="9">
        <dbReference type="Rhea" id="RHEA:68618"/>
    </physiologicalReaction>
</comment>
<keyword evidence="3" id="KW-0964">Secreted</keyword>
<keyword evidence="4" id="KW-0732">Signal</keyword>
<evidence type="ECO:0000256" key="3">
    <source>
        <dbReference type="ARBA" id="ARBA00022525"/>
    </source>
</evidence>
<dbReference type="PANTHER" id="PTHR44279:SF3">
    <property type="entry name" value="HYDROXYSTEROID 11-BETA-DEHYDROGENASE 1-LIKE PROTEIN"/>
    <property type="match status" value="1"/>
</dbReference>
<keyword evidence="5" id="KW-0521">NADP</keyword>
<dbReference type="AlphaFoldDB" id="A0A8D0GR66"/>
<dbReference type="InterPro" id="IPR020904">
    <property type="entry name" value="Sc_DH/Rdtase_CS"/>
</dbReference>
<dbReference type="InterPro" id="IPR036291">
    <property type="entry name" value="NAD(P)-bd_dom_sf"/>
</dbReference>
<dbReference type="Pfam" id="PF00106">
    <property type="entry name" value="adh_short"/>
    <property type="match status" value="1"/>
</dbReference>
<name>A0A8D0GR66_SPHPU</name>
<sequence>MMLLGKVLCVLGVLAGLLAFFWRDTWNPESLSGARVLLTGASAGIGEEMAYHYSTFGAELVLTARREAALQRVKEKCMELGAKRVFYFMADMASPEEPQKVVQFALQKLGGLDYLVLNHIGWSPFEMWDRDVAHVQWLMQVNFLSYLGLVSAALPALEESKGSLVVVSSLVGRIATPFAAPYTATKFALEGFFASLRQELVMQQKEVSVTVCILGLIDTESALKKTRCVHGSIRRGACGRNRSYKS</sequence>
<proteinExistence type="inferred from homology"/>